<dbReference type="PANTHER" id="PTHR34299">
    <property type="entry name" value="DIACYLGLYCEROL KINASE"/>
    <property type="match status" value="1"/>
</dbReference>
<dbReference type="InterPro" id="IPR033717">
    <property type="entry name" value="UDPK"/>
</dbReference>
<keyword evidence="13" id="KW-0594">Phospholipid biosynthesis</keyword>
<feature type="region of interest" description="Disordered" evidence="15">
    <location>
        <begin position="1"/>
        <end position="22"/>
    </location>
</feature>
<keyword evidence="5" id="KW-0808">Transferase</keyword>
<evidence type="ECO:0000256" key="6">
    <source>
        <dbReference type="ARBA" id="ARBA00022692"/>
    </source>
</evidence>
<dbReference type="InterPro" id="IPR000829">
    <property type="entry name" value="DAGK"/>
</dbReference>
<evidence type="ECO:0000256" key="10">
    <source>
        <dbReference type="ARBA" id="ARBA00022989"/>
    </source>
</evidence>
<name>A0ABV0EVW3_9ENTE</name>
<keyword evidence="10 16" id="KW-1133">Transmembrane helix</keyword>
<comment type="similarity">
    <text evidence="2">Belongs to the bacterial diacylglycerol kinase family.</text>
</comment>
<keyword evidence="12 16" id="KW-0472">Membrane</keyword>
<evidence type="ECO:0000256" key="2">
    <source>
        <dbReference type="ARBA" id="ARBA00005967"/>
    </source>
</evidence>
<evidence type="ECO:0000256" key="16">
    <source>
        <dbReference type="SAM" id="Phobius"/>
    </source>
</evidence>
<evidence type="ECO:0000256" key="1">
    <source>
        <dbReference type="ARBA" id="ARBA00004651"/>
    </source>
</evidence>
<keyword evidence="4" id="KW-0444">Lipid biosynthesis</keyword>
<keyword evidence="14" id="KW-1208">Phospholipid metabolism</keyword>
<evidence type="ECO:0000256" key="8">
    <source>
        <dbReference type="ARBA" id="ARBA00022777"/>
    </source>
</evidence>
<evidence type="ECO:0000256" key="12">
    <source>
        <dbReference type="ARBA" id="ARBA00023136"/>
    </source>
</evidence>
<evidence type="ECO:0000256" key="13">
    <source>
        <dbReference type="ARBA" id="ARBA00023209"/>
    </source>
</evidence>
<dbReference type="CDD" id="cd14265">
    <property type="entry name" value="UDPK_IM_like"/>
    <property type="match status" value="1"/>
</dbReference>
<keyword evidence="9" id="KW-0067">ATP-binding</keyword>
<organism evidence="17 18">
    <name type="scientific">Candidatus Enterococcus ferrettii</name>
    <dbReference type="NCBI Taxonomy" id="2815324"/>
    <lineage>
        <taxon>Bacteria</taxon>
        <taxon>Bacillati</taxon>
        <taxon>Bacillota</taxon>
        <taxon>Bacilli</taxon>
        <taxon>Lactobacillales</taxon>
        <taxon>Enterococcaceae</taxon>
        <taxon>Enterococcus</taxon>
    </lineage>
</organism>
<evidence type="ECO:0000256" key="3">
    <source>
        <dbReference type="ARBA" id="ARBA00022475"/>
    </source>
</evidence>
<accession>A0ABV0EVW3</accession>
<gene>
    <name evidence="17" type="ORF">JZO67_004746</name>
</gene>
<keyword evidence="11" id="KW-0443">Lipid metabolism</keyword>
<evidence type="ECO:0000256" key="7">
    <source>
        <dbReference type="ARBA" id="ARBA00022741"/>
    </source>
</evidence>
<evidence type="ECO:0000256" key="11">
    <source>
        <dbReference type="ARBA" id="ARBA00023098"/>
    </source>
</evidence>
<evidence type="ECO:0000256" key="15">
    <source>
        <dbReference type="SAM" id="MobiDB-lite"/>
    </source>
</evidence>
<keyword evidence="8 17" id="KW-0418">Kinase</keyword>
<dbReference type="Pfam" id="PF01219">
    <property type="entry name" value="DAGK_prokar"/>
    <property type="match status" value="1"/>
</dbReference>
<dbReference type="EMBL" id="JAFREL020000005">
    <property type="protein sequence ID" value="MEO1772763.1"/>
    <property type="molecule type" value="Genomic_DNA"/>
</dbReference>
<dbReference type="GO" id="GO:0016301">
    <property type="term" value="F:kinase activity"/>
    <property type="evidence" value="ECO:0007669"/>
    <property type="project" value="UniProtKB-KW"/>
</dbReference>
<sequence>MDSKDKKEKVAKTDEMDKTEKIDETEKAVRVDKIEEPKKMENRGKNKHFITSLEFAFKGIQTVFEEERNMRKHVLLGGLAMLAGVILGLDRLEWLWIFLAVFLVWIVEIINTVFENVVDMCTECHYNAIGKKIKDMAAGAVLLTSIFAVIVGLIIFLPKILEFLGA</sequence>
<evidence type="ECO:0000256" key="5">
    <source>
        <dbReference type="ARBA" id="ARBA00022679"/>
    </source>
</evidence>
<dbReference type="Proteomes" id="UP000664357">
    <property type="component" value="Unassembled WGS sequence"/>
</dbReference>
<dbReference type="InterPro" id="IPR036945">
    <property type="entry name" value="DAGK_sf"/>
</dbReference>
<keyword evidence="6 16" id="KW-0812">Transmembrane</keyword>
<comment type="caution">
    <text evidence="17">The sequence shown here is derived from an EMBL/GenBank/DDBJ whole genome shotgun (WGS) entry which is preliminary data.</text>
</comment>
<proteinExistence type="inferred from homology"/>
<evidence type="ECO:0000256" key="4">
    <source>
        <dbReference type="ARBA" id="ARBA00022516"/>
    </source>
</evidence>
<evidence type="ECO:0000256" key="14">
    <source>
        <dbReference type="ARBA" id="ARBA00023264"/>
    </source>
</evidence>
<comment type="subcellular location">
    <subcellularLocation>
        <location evidence="1">Cell membrane</location>
        <topology evidence="1">Multi-pass membrane protein</topology>
    </subcellularLocation>
</comment>
<feature type="transmembrane region" description="Helical" evidence="16">
    <location>
        <begin position="95"/>
        <end position="114"/>
    </location>
</feature>
<reference evidence="17 18" key="1">
    <citation type="submission" date="2024-02" db="EMBL/GenBank/DDBJ databases">
        <title>The Genome Sequence of Enterococcus sp. DIV0159.</title>
        <authorList>
            <person name="Earl A."/>
            <person name="Manson A."/>
            <person name="Gilmore M."/>
            <person name="Sanders J."/>
            <person name="Shea T."/>
            <person name="Howe W."/>
            <person name="Livny J."/>
            <person name="Cuomo C."/>
            <person name="Neafsey D."/>
            <person name="Birren B."/>
        </authorList>
    </citation>
    <scope>NUCLEOTIDE SEQUENCE [LARGE SCALE GENOMIC DNA]</scope>
    <source>
        <strain evidence="17 18">665A</strain>
    </source>
</reference>
<protein>
    <submittedName>
        <fullName evidence="17">Diacylglycerol kinase</fullName>
    </submittedName>
</protein>
<dbReference type="Gene3D" id="1.10.287.3610">
    <property type="match status" value="1"/>
</dbReference>
<dbReference type="PANTHER" id="PTHR34299:SF1">
    <property type="entry name" value="DIACYLGLYCEROL KINASE"/>
    <property type="match status" value="1"/>
</dbReference>
<evidence type="ECO:0000313" key="18">
    <source>
        <dbReference type="Proteomes" id="UP000664357"/>
    </source>
</evidence>
<feature type="transmembrane region" description="Helical" evidence="16">
    <location>
        <begin position="135"/>
        <end position="157"/>
    </location>
</feature>
<keyword evidence="18" id="KW-1185">Reference proteome</keyword>
<keyword evidence="7" id="KW-0547">Nucleotide-binding</keyword>
<keyword evidence="3" id="KW-1003">Cell membrane</keyword>
<evidence type="ECO:0000256" key="9">
    <source>
        <dbReference type="ARBA" id="ARBA00022840"/>
    </source>
</evidence>
<evidence type="ECO:0000313" key="17">
    <source>
        <dbReference type="EMBL" id="MEO1772763.1"/>
    </source>
</evidence>
<feature type="transmembrane region" description="Helical" evidence="16">
    <location>
        <begin position="73"/>
        <end position="89"/>
    </location>
</feature>